<evidence type="ECO:0000313" key="7">
    <source>
        <dbReference type="EMBL" id="CCH62923.1"/>
    </source>
</evidence>
<dbReference type="KEGG" id="tbl:TBLA_0I02670"/>
<dbReference type="eggNOG" id="KOG1239">
    <property type="taxonomic scope" value="Eukaryota"/>
</dbReference>
<evidence type="ECO:0000256" key="6">
    <source>
        <dbReference type="SAM" id="Phobius"/>
    </source>
</evidence>
<evidence type="ECO:0000256" key="1">
    <source>
        <dbReference type="ARBA" id="ARBA00004141"/>
    </source>
</evidence>
<dbReference type="RefSeq" id="XP_004182442.1">
    <property type="nucleotide sequence ID" value="XM_004182394.1"/>
</dbReference>
<dbReference type="InParanoid" id="I2H971"/>
<dbReference type="PANTHER" id="PTHR12428:SF65">
    <property type="entry name" value="CYTOCHROME C OXIDASE ASSEMBLY PROTEIN COX18, MITOCHONDRIAL"/>
    <property type="match status" value="1"/>
</dbReference>
<keyword evidence="4 6" id="KW-1133">Transmembrane helix</keyword>
<feature type="transmembrane region" description="Helical" evidence="6">
    <location>
        <begin position="171"/>
        <end position="192"/>
    </location>
</feature>
<gene>
    <name evidence="7" type="primary">TBLA0I02670</name>
    <name evidence="7" type="ORF">TBLA_0I02670</name>
</gene>
<keyword evidence="3 6" id="KW-0812">Transmembrane</keyword>
<evidence type="ECO:0000256" key="3">
    <source>
        <dbReference type="ARBA" id="ARBA00022692"/>
    </source>
</evidence>
<dbReference type="HOGENOM" id="CLU_029282_2_1_1"/>
<name>I2H971_HENB6</name>
<dbReference type="Proteomes" id="UP000002866">
    <property type="component" value="Chromosome 9"/>
</dbReference>
<dbReference type="GO" id="GO:0032977">
    <property type="term" value="F:membrane insertase activity"/>
    <property type="evidence" value="ECO:0007669"/>
    <property type="project" value="EnsemblFungi"/>
</dbReference>
<keyword evidence="5 6" id="KW-0472">Membrane</keyword>
<dbReference type="GO" id="GO:0005743">
    <property type="term" value="C:mitochondrial inner membrane"/>
    <property type="evidence" value="ECO:0007669"/>
    <property type="project" value="EnsemblFungi"/>
</dbReference>
<dbReference type="OMA" id="WQRKRIV"/>
<comment type="subcellular location">
    <subcellularLocation>
        <location evidence="1">Membrane</location>
        <topology evidence="1">Multi-pass membrane protein</topology>
    </subcellularLocation>
</comment>
<dbReference type="GO" id="GO:0032979">
    <property type="term" value="P:protein insertion into mitochondrial inner membrane from matrix"/>
    <property type="evidence" value="ECO:0007669"/>
    <property type="project" value="EnsemblFungi"/>
</dbReference>
<dbReference type="AlphaFoldDB" id="I2H971"/>
<feature type="transmembrane region" description="Helical" evidence="6">
    <location>
        <begin position="225"/>
        <end position="245"/>
    </location>
</feature>
<dbReference type="FunCoup" id="I2H971">
    <property type="interactions" value="74"/>
</dbReference>
<dbReference type="OrthoDB" id="2148490at2759"/>
<evidence type="ECO:0000313" key="8">
    <source>
        <dbReference type="Proteomes" id="UP000002866"/>
    </source>
</evidence>
<evidence type="ECO:0000256" key="4">
    <source>
        <dbReference type="ARBA" id="ARBA00022989"/>
    </source>
</evidence>
<proteinExistence type="inferred from homology"/>
<dbReference type="GeneID" id="14498100"/>
<reference evidence="7 8" key="1">
    <citation type="journal article" date="2011" name="Proc. Natl. Acad. Sci. U.S.A.">
        <title>Evolutionary erosion of yeast sex chromosomes by mating-type switching accidents.</title>
        <authorList>
            <person name="Gordon J.L."/>
            <person name="Armisen D."/>
            <person name="Proux-Wera E."/>
            <person name="Oheigeartaigh S.S."/>
            <person name="Byrne K.P."/>
            <person name="Wolfe K.H."/>
        </authorList>
    </citation>
    <scope>NUCLEOTIDE SEQUENCE [LARGE SCALE GENOMIC DNA]</scope>
    <source>
        <strain evidence="8">ATCC 34711 / CBS 6284 / DSM 70876 / NBRC 10599 / NRRL Y-10934 / UCD 77-7</strain>
    </source>
</reference>
<feature type="transmembrane region" description="Helical" evidence="6">
    <location>
        <begin position="70"/>
        <end position="92"/>
    </location>
</feature>
<evidence type="ECO:0000256" key="5">
    <source>
        <dbReference type="ARBA" id="ARBA00023136"/>
    </source>
</evidence>
<evidence type="ECO:0008006" key="9">
    <source>
        <dbReference type="Google" id="ProtNLM"/>
    </source>
</evidence>
<keyword evidence="8" id="KW-1185">Reference proteome</keyword>
<dbReference type="PANTHER" id="PTHR12428">
    <property type="entry name" value="OXA1"/>
    <property type="match status" value="1"/>
</dbReference>
<protein>
    <recommendedName>
        <fullName evidence="9">Mitochondrial inner membrane protein COX18</fullName>
    </recommendedName>
</protein>
<dbReference type="STRING" id="1071380.I2H971"/>
<dbReference type="InterPro" id="IPR001708">
    <property type="entry name" value="YidC/ALB3/OXA1/COX18"/>
</dbReference>
<organism evidence="7 8">
    <name type="scientific">Henningerozyma blattae (strain ATCC 34711 / CBS 6284 / DSM 70876 / NBRC 10599 / NRRL Y-10934 / UCD 77-7)</name>
    <name type="common">Yeast</name>
    <name type="synonym">Tetrapisispora blattae</name>
    <dbReference type="NCBI Taxonomy" id="1071380"/>
    <lineage>
        <taxon>Eukaryota</taxon>
        <taxon>Fungi</taxon>
        <taxon>Dikarya</taxon>
        <taxon>Ascomycota</taxon>
        <taxon>Saccharomycotina</taxon>
        <taxon>Saccharomycetes</taxon>
        <taxon>Saccharomycetales</taxon>
        <taxon>Saccharomycetaceae</taxon>
        <taxon>Henningerozyma</taxon>
    </lineage>
</organism>
<dbReference type="GO" id="GO:0033617">
    <property type="term" value="P:mitochondrial respiratory chain complex IV assembly"/>
    <property type="evidence" value="ECO:0007669"/>
    <property type="project" value="TreeGrafter"/>
</dbReference>
<comment type="similarity">
    <text evidence="2">Belongs to the OXA1/ALB3/YidC family.</text>
</comment>
<dbReference type="EMBL" id="HE806324">
    <property type="protein sequence ID" value="CCH62923.1"/>
    <property type="molecule type" value="Genomic_DNA"/>
</dbReference>
<sequence>MFLRSGISRTFVSLNSSVVFKGRYLGRNAGFNNIYTRTSINLQSPRRNYYVFDMVSQGLLALHQATALPWLLLIPGVTIVLRSIVTLPLSVWQRKRIVQQHELRRIVKGITPISKLRLASVASTQANQPPEISSAVPNLLPEQITLLALKETRKKQKKLFKEYHVETWKNFVLPLVQIPLWVSVSMGIRSLVNSGQPITDIYQNDILQSITAITNSTLDLGIPLVGVPMVIPLFLGVLSILNVEYNGRLMIARRKTVGDIPVATRPEQSRLFIAMSSILNVSKLGCIFMMGVSSQAPLILSLYWITSQLFSLIQNIILEKLWKYEV</sequence>
<evidence type="ECO:0000256" key="2">
    <source>
        <dbReference type="ARBA" id="ARBA00009877"/>
    </source>
</evidence>
<accession>I2H971</accession>